<evidence type="ECO:0000313" key="5">
    <source>
        <dbReference type="Proteomes" id="UP001143309"/>
    </source>
</evidence>
<dbReference type="InterPro" id="IPR004232">
    <property type="entry name" value="CN_Hdrtase_a/SCN_Hdrlase_g"/>
</dbReference>
<dbReference type="InterPro" id="IPR036648">
    <property type="entry name" value="CN_Hdrase_a/SCN_Hdrase_g_sf"/>
</dbReference>
<name>A0A9W6JUH1_9HYPH</name>
<dbReference type="Proteomes" id="UP001143309">
    <property type="component" value="Unassembled WGS sequence"/>
</dbReference>
<dbReference type="Pfam" id="PF02979">
    <property type="entry name" value="NHase_alpha"/>
    <property type="match status" value="1"/>
</dbReference>
<feature type="domain" description="Nitrile hydratase alpha/Thiocyanate hydrolase gamma" evidence="3">
    <location>
        <begin position="38"/>
        <end position="216"/>
    </location>
</feature>
<accession>A0A9W6JUH1</accession>
<reference evidence="4" key="2">
    <citation type="submission" date="2023-01" db="EMBL/GenBank/DDBJ databases">
        <authorList>
            <person name="Sun Q."/>
            <person name="Evtushenko L."/>
        </authorList>
    </citation>
    <scope>NUCLEOTIDE SEQUENCE</scope>
    <source>
        <strain evidence="4">VKM B-2748</strain>
    </source>
</reference>
<reference evidence="4" key="1">
    <citation type="journal article" date="2014" name="Int. J. Syst. Evol. Microbiol.">
        <title>Complete genome sequence of Corynebacterium casei LMG S-19264T (=DSM 44701T), isolated from a smear-ripened cheese.</title>
        <authorList>
            <consortium name="US DOE Joint Genome Institute (JGI-PGF)"/>
            <person name="Walter F."/>
            <person name="Albersmeier A."/>
            <person name="Kalinowski J."/>
            <person name="Ruckert C."/>
        </authorList>
    </citation>
    <scope>NUCLEOTIDE SEQUENCE</scope>
    <source>
        <strain evidence="4">VKM B-2748</strain>
    </source>
</reference>
<evidence type="ECO:0000313" key="4">
    <source>
        <dbReference type="EMBL" id="GLK81668.1"/>
    </source>
</evidence>
<dbReference type="SUPFAM" id="SSF56209">
    <property type="entry name" value="Nitrile hydratase alpha chain"/>
    <property type="match status" value="1"/>
</dbReference>
<dbReference type="EMBL" id="BSFL01000005">
    <property type="protein sequence ID" value="GLK81668.1"/>
    <property type="molecule type" value="Genomic_DNA"/>
</dbReference>
<dbReference type="GO" id="GO:0046914">
    <property type="term" value="F:transition metal ion binding"/>
    <property type="evidence" value="ECO:0007669"/>
    <property type="project" value="InterPro"/>
</dbReference>
<keyword evidence="1" id="KW-0479">Metal-binding</keyword>
<feature type="region of interest" description="Disordered" evidence="2">
    <location>
        <begin position="1"/>
        <end position="22"/>
    </location>
</feature>
<comment type="caution">
    <text evidence="4">The sequence shown here is derived from an EMBL/GenBank/DDBJ whole genome shotgun (WGS) entry which is preliminary data.</text>
</comment>
<dbReference type="GO" id="GO:0003824">
    <property type="term" value="F:catalytic activity"/>
    <property type="evidence" value="ECO:0007669"/>
    <property type="project" value="InterPro"/>
</dbReference>
<keyword evidence="5" id="KW-1185">Reference proteome</keyword>
<dbReference type="Gene3D" id="3.90.330.10">
    <property type="entry name" value="Nitrile hydratase alpha /Thiocyanate hydrolase gamma"/>
    <property type="match status" value="1"/>
</dbReference>
<evidence type="ECO:0000256" key="1">
    <source>
        <dbReference type="ARBA" id="ARBA00022723"/>
    </source>
</evidence>
<gene>
    <name evidence="4" type="primary">nthA</name>
    <name evidence="4" type="ORF">GCM10008174_34090</name>
</gene>
<proteinExistence type="predicted"/>
<evidence type="ECO:0000259" key="3">
    <source>
        <dbReference type="Pfam" id="PF02979"/>
    </source>
</evidence>
<protein>
    <submittedName>
        <fullName evidence="4">Nitrile hydratase subunit alpha</fullName>
    </submittedName>
</protein>
<dbReference type="AlphaFoldDB" id="A0A9W6JUH1"/>
<evidence type="ECO:0000256" key="2">
    <source>
        <dbReference type="SAM" id="MobiDB-lite"/>
    </source>
</evidence>
<organism evidence="4 5">
    <name type="scientific">Methylopila turkensis</name>
    <dbReference type="NCBI Taxonomy" id="1437816"/>
    <lineage>
        <taxon>Bacteria</taxon>
        <taxon>Pseudomonadati</taxon>
        <taxon>Pseudomonadota</taxon>
        <taxon>Alphaproteobacteria</taxon>
        <taxon>Hyphomicrobiales</taxon>
        <taxon>Methylopilaceae</taxon>
        <taxon>Methylopila</taxon>
    </lineage>
</organism>
<sequence>MSAHDDHHLHDHDHHHDHEHDAHEPLVVEDEAGNIEGQILVDALQSLLVERGLIFPGEVRREIERIESPGVHLGAKLVARAWVDEAYRARLLADGKSAAAELGVGVGEAQLIVVANDAGTHNLVCCTLCSCYPRSILGQPPAWYISKAYRARAVREPRAVLAEFGLRVPDDVRLLVHDSNADMRYLVLPERPAGSEGMSEAELAELVTRDCMIGVAVAPAVA</sequence>
<dbReference type="RefSeq" id="WP_271202148.1">
    <property type="nucleotide sequence ID" value="NZ_BSFL01000005.1"/>
</dbReference>